<accession>A0A834Z6K4</accession>
<organism evidence="1 2">
    <name type="scientific">Tetracentron sinense</name>
    <name type="common">Spur-leaf</name>
    <dbReference type="NCBI Taxonomy" id="13715"/>
    <lineage>
        <taxon>Eukaryota</taxon>
        <taxon>Viridiplantae</taxon>
        <taxon>Streptophyta</taxon>
        <taxon>Embryophyta</taxon>
        <taxon>Tracheophyta</taxon>
        <taxon>Spermatophyta</taxon>
        <taxon>Magnoliopsida</taxon>
        <taxon>Trochodendrales</taxon>
        <taxon>Trochodendraceae</taxon>
        <taxon>Tetracentron</taxon>
    </lineage>
</organism>
<dbReference type="OrthoDB" id="430051at2759"/>
<gene>
    <name evidence="1" type="ORF">HHK36_015098</name>
</gene>
<evidence type="ECO:0000313" key="1">
    <source>
        <dbReference type="EMBL" id="KAF8399233.1"/>
    </source>
</evidence>
<dbReference type="Proteomes" id="UP000655225">
    <property type="component" value="Unassembled WGS sequence"/>
</dbReference>
<dbReference type="GO" id="GO:0003917">
    <property type="term" value="F:DNA topoisomerase type I (single strand cut, ATP-independent) activity"/>
    <property type="evidence" value="ECO:0007669"/>
    <property type="project" value="InterPro"/>
</dbReference>
<dbReference type="PANTHER" id="PTHR42785:SF1">
    <property type="entry name" value="DNA TOPOISOMERASE"/>
    <property type="match status" value="1"/>
</dbReference>
<sequence length="88" mass="9991">MPLFQLDYAIHIFSLDAETKHLFQIKDVESITLEEALELLSYPLTLGNHPDDGRSVLLKLSKFGFSIRHRRTIAPVPKGNYAIHLSCV</sequence>
<name>A0A834Z6K4_TETSI</name>
<dbReference type="GO" id="GO:0006265">
    <property type="term" value="P:DNA topological change"/>
    <property type="evidence" value="ECO:0007669"/>
    <property type="project" value="InterPro"/>
</dbReference>
<dbReference type="InterPro" id="IPR000380">
    <property type="entry name" value="Topo_IA"/>
</dbReference>
<dbReference type="GO" id="GO:0003677">
    <property type="term" value="F:DNA binding"/>
    <property type="evidence" value="ECO:0007669"/>
    <property type="project" value="InterPro"/>
</dbReference>
<comment type="caution">
    <text evidence="1">The sequence shown here is derived from an EMBL/GenBank/DDBJ whole genome shotgun (WGS) entry which is preliminary data.</text>
</comment>
<dbReference type="PANTHER" id="PTHR42785">
    <property type="entry name" value="DNA TOPOISOMERASE, TYPE IA, CORE"/>
    <property type="match status" value="1"/>
</dbReference>
<protein>
    <submittedName>
        <fullName evidence="1">Uncharacterized protein</fullName>
    </submittedName>
</protein>
<dbReference type="AlphaFoldDB" id="A0A834Z6K4"/>
<proteinExistence type="predicted"/>
<evidence type="ECO:0000313" key="2">
    <source>
        <dbReference type="Proteomes" id="UP000655225"/>
    </source>
</evidence>
<dbReference type="EMBL" id="JABCRI010000010">
    <property type="protein sequence ID" value="KAF8399233.1"/>
    <property type="molecule type" value="Genomic_DNA"/>
</dbReference>
<reference evidence="1 2" key="1">
    <citation type="submission" date="2020-04" db="EMBL/GenBank/DDBJ databases">
        <title>Plant Genome Project.</title>
        <authorList>
            <person name="Zhang R.-G."/>
        </authorList>
    </citation>
    <scope>NUCLEOTIDE SEQUENCE [LARGE SCALE GENOMIC DNA]</scope>
    <source>
        <strain evidence="1">YNK0</strain>
        <tissue evidence="1">Leaf</tissue>
    </source>
</reference>
<keyword evidence="2" id="KW-1185">Reference proteome</keyword>